<sequence length="1124" mass="125868">MDRLWESKTKLIKRISTFGSKSGSSDISELASLSSVQTAQDAHFPSGIKVFYEPEHPDIDIIFVHGLTGDRERTWTHPTNGVCWPRDILPRSLPDARILTFGYDAYVVRARNHVASIDIAHHANDFLNCLANERMDSISSKRPLIIVAHSLGGILCKDALRLAQSNTEAHLRAIFDHVRGIVFIATPHGGSWLAKWAKTSANLLGVVKGADVSLLSLLESNSEVLNRIHNDFLSMLIRRQAEHRSIKIACFYEVLPLRGRIKIVDKDSGTISGFNNVSIHADHRNIARFKNQDDPGYKHIVGSLNMWIDKRLNTSSSVETDGLVESLASADMGVRLAAIEPAERGTCQWIADHPSYKDWASHRRLEESHGLLWIKGKVGSGKSTIIKHIFQNTPAEACRVGFFFNARGGTEEKNSYGLFKALLHQVVMNFPQLSTILIEKYKLKKRQSGKANVVWSLPELRELLHDVIMNGGKTPVEIFIDALDECNEDEIRSIINFFSWCSSDAITYGKILRICWSSRHYRHVSVEHHFQILVEQMNSADIKLWVQRHLAGSDHLLEHFEQQVVAKANGVFLWSVLVVDKIKKLADKGFPIPKISRMIDDMPTELNELYRNILATLDPDLNEDGLAMISCVLFALEPLEVESLRVMMEFMGKRCPSTLKHFETHSAGADKFNLFVTEVSGGLLEVLTTDSAQRAKSIVQPIHESASKFLLDEGLRHFMKPTGDHDLRQVAHLEIYCACARILSTLEMRCVLLRPKRFFAHTPTLVEAGRTWVQTPLLTYVMKYIFKHLEEGSLSLSNGFETVPNTDGELLTRISLVTTMRNWMSVNATAFTSRQQLDRLADKLLMEWEMTELDFCALDDHSGLCALLDQGEEPKDEELDKVIIALSHHGLDEKIMGYIQRYRKTTQQDPFARFSGVALESAIKGHHFSTAKLLIENGEIHRAVHLILAIQQEQVEIVQLLLQIGANANQSAMGKIPLVEAISAGNIEVVNMLLENNAEINREYRGNFAICEAINRGRADIVQTLLDHGAAASYTGSNKIPINQAVYLGFEPIVDILLKHGASVDMYDEEDETASMKAKKSGHDSIIQKVKAASVLQEKSNVGKLLVSSKGQSKGQHEDNPGKA</sequence>
<evidence type="ECO:0000313" key="5">
    <source>
        <dbReference type="EMBL" id="KAK5057648.1"/>
    </source>
</evidence>
<feature type="region of interest" description="Disordered" evidence="3">
    <location>
        <begin position="1105"/>
        <end position="1124"/>
    </location>
</feature>
<dbReference type="PROSITE" id="PS50088">
    <property type="entry name" value="ANK_REPEAT"/>
    <property type="match status" value="2"/>
</dbReference>
<protein>
    <recommendedName>
        <fullName evidence="4">Nephrocystin 3-like N-terminal domain-containing protein</fullName>
    </recommendedName>
</protein>
<dbReference type="Gene3D" id="1.25.40.20">
    <property type="entry name" value="Ankyrin repeat-containing domain"/>
    <property type="match status" value="1"/>
</dbReference>
<accession>A0AAV9NJ36</accession>
<name>A0AAV9NJ36_9EURO</name>
<feature type="compositionally biased region" description="Basic and acidic residues" evidence="3">
    <location>
        <begin position="1115"/>
        <end position="1124"/>
    </location>
</feature>
<dbReference type="Gene3D" id="3.40.50.1820">
    <property type="entry name" value="alpha/beta hydrolase"/>
    <property type="match status" value="1"/>
</dbReference>
<proteinExistence type="predicted"/>
<dbReference type="InterPro" id="IPR027417">
    <property type="entry name" value="P-loop_NTPase"/>
</dbReference>
<dbReference type="PANTHER" id="PTHR10039">
    <property type="entry name" value="AMELOGENIN"/>
    <property type="match status" value="1"/>
</dbReference>
<dbReference type="PANTHER" id="PTHR10039:SF5">
    <property type="entry name" value="NACHT DOMAIN-CONTAINING PROTEIN"/>
    <property type="match status" value="1"/>
</dbReference>
<dbReference type="SUPFAM" id="SSF48403">
    <property type="entry name" value="Ankyrin repeat"/>
    <property type="match status" value="1"/>
</dbReference>
<dbReference type="GeneID" id="89979799"/>
<feature type="repeat" description="ANK" evidence="2">
    <location>
        <begin position="973"/>
        <end position="1005"/>
    </location>
</feature>
<feature type="domain" description="Nephrocystin 3-like N-terminal" evidence="4">
    <location>
        <begin position="345"/>
        <end position="519"/>
    </location>
</feature>
<dbReference type="AlphaFoldDB" id="A0AAV9NJ36"/>
<evidence type="ECO:0000256" key="1">
    <source>
        <dbReference type="ARBA" id="ARBA00022737"/>
    </source>
</evidence>
<keyword evidence="2" id="KW-0040">ANK repeat</keyword>
<feature type="repeat" description="ANK" evidence="2">
    <location>
        <begin position="1037"/>
        <end position="1069"/>
    </location>
</feature>
<keyword evidence="1" id="KW-0677">Repeat</keyword>
<dbReference type="SMART" id="SM00248">
    <property type="entry name" value="ANK"/>
    <property type="match status" value="5"/>
</dbReference>
<dbReference type="EMBL" id="JAVRRD010000006">
    <property type="protein sequence ID" value="KAK5057648.1"/>
    <property type="molecule type" value="Genomic_DNA"/>
</dbReference>
<evidence type="ECO:0000313" key="6">
    <source>
        <dbReference type="Proteomes" id="UP001358417"/>
    </source>
</evidence>
<evidence type="ECO:0000256" key="2">
    <source>
        <dbReference type="PROSITE-ProRule" id="PRU00023"/>
    </source>
</evidence>
<dbReference type="PROSITE" id="PS50297">
    <property type="entry name" value="ANK_REP_REGION"/>
    <property type="match status" value="1"/>
</dbReference>
<dbReference type="InterPro" id="IPR036770">
    <property type="entry name" value="Ankyrin_rpt-contain_sf"/>
</dbReference>
<dbReference type="Pfam" id="PF24883">
    <property type="entry name" value="NPHP3_N"/>
    <property type="match status" value="1"/>
</dbReference>
<dbReference type="Gene3D" id="3.40.50.300">
    <property type="entry name" value="P-loop containing nucleotide triphosphate hydrolases"/>
    <property type="match status" value="1"/>
</dbReference>
<dbReference type="SUPFAM" id="SSF53474">
    <property type="entry name" value="alpha/beta-Hydrolases"/>
    <property type="match status" value="1"/>
</dbReference>
<reference evidence="5 6" key="1">
    <citation type="submission" date="2023-08" db="EMBL/GenBank/DDBJ databases">
        <title>Black Yeasts Isolated from many extreme environments.</title>
        <authorList>
            <person name="Coleine C."/>
            <person name="Stajich J.E."/>
            <person name="Selbmann L."/>
        </authorList>
    </citation>
    <scope>NUCLEOTIDE SEQUENCE [LARGE SCALE GENOMIC DNA]</scope>
    <source>
        <strain evidence="5 6">CCFEE 5792</strain>
    </source>
</reference>
<evidence type="ECO:0000256" key="3">
    <source>
        <dbReference type="SAM" id="MobiDB-lite"/>
    </source>
</evidence>
<dbReference type="InterPro" id="IPR056884">
    <property type="entry name" value="NPHP3-like_N"/>
</dbReference>
<organism evidence="5 6">
    <name type="scientific">Exophiala bonariae</name>
    <dbReference type="NCBI Taxonomy" id="1690606"/>
    <lineage>
        <taxon>Eukaryota</taxon>
        <taxon>Fungi</taxon>
        <taxon>Dikarya</taxon>
        <taxon>Ascomycota</taxon>
        <taxon>Pezizomycotina</taxon>
        <taxon>Eurotiomycetes</taxon>
        <taxon>Chaetothyriomycetidae</taxon>
        <taxon>Chaetothyriales</taxon>
        <taxon>Herpotrichiellaceae</taxon>
        <taxon>Exophiala</taxon>
    </lineage>
</organism>
<dbReference type="RefSeq" id="XP_064708766.1">
    <property type="nucleotide sequence ID" value="XM_064855177.1"/>
</dbReference>
<dbReference type="Pfam" id="PF12796">
    <property type="entry name" value="Ank_2"/>
    <property type="match status" value="1"/>
</dbReference>
<dbReference type="InterPro" id="IPR002110">
    <property type="entry name" value="Ankyrin_rpt"/>
</dbReference>
<keyword evidence="6" id="KW-1185">Reference proteome</keyword>
<comment type="caution">
    <text evidence="5">The sequence shown here is derived from an EMBL/GenBank/DDBJ whole genome shotgun (WGS) entry which is preliminary data.</text>
</comment>
<gene>
    <name evidence="5" type="ORF">LTR84_011649</name>
</gene>
<evidence type="ECO:0000259" key="4">
    <source>
        <dbReference type="Pfam" id="PF24883"/>
    </source>
</evidence>
<dbReference type="Proteomes" id="UP001358417">
    <property type="component" value="Unassembled WGS sequence"/>
</dbReference>
<dbReference type="InterPro" id="IPR029058">
    <property type="entry name" value="AB_hydrolase_fold"/>
</dbReference>
<dbReference type="SUPFAM" id="SSF52540">
    <property type="entry name" value="P-loop containing nucleoside triphosphate hydrolases"/>
    <property type="match status" value="1"/>
</dbReference>